<gene>
    <name evidence="3 4" type="primary">rpsB</name>
    <name evidence="4" type="ORF">HCTETAUR2_001</name>
</gene>
<accession>A0A097GZU2</accession>
<dbReference type="GO" id="GO:0006412">
    <property type="term" value="P:translation"/>
    <property type="evidence" value="ECO:0007669"/>
    <property type="project" value="UniProtKB-UniRule"/>
</dbReference>
<dbReference type="InterPro" id="IPR001865">
    <property type="entry name" value="Ribosomal_uS2"/>
</dbReference>
<dbReference type="PANTHER" id="PTHR12534">
    <property type="entry name" value="30S RIBOSOMAL PROTEIN S2 PROKARYOTIC AND ORGANELLAR"/>
    <property type="match status" value="1"/>
</dbReference>
<dbReference type="Gene3D" id="3.40.50.10490">
    <property type="entry name" value="Glucose-6-phosphate isomerase like protein, domain 1"/>
    <property type="match status" value="1"/>
</dbReference>
<dbReference type="SUPFAM" id="SSF52313">
    <property type="entry name" value="Ribosomal protein S2"/>
    <property type="match status" value="1"/>
</dbReference>
<dbReference type="Pfam" id="PF00318">
    <property type="entry name" value="Ribosomal_S2"/>
    <property type="match status" value="1"/>
</dbReference>
<evidence type="ECO:0000256" key="3">
    <source>
        <dbReference type="HAMAP-Rule" id="MF_00291"/>
    </source>
</evidence>
<comment type="similarity">
    <text evidence="1 3">Belongs to the universal ribosomal protein uS2 family.</text>
</comment>
<sequence length="419" mass="46562">MKTANINRSFISLSALVRLGAHRGHKAALLKTAMRPYVLGNWHGLNVVSVDKTLTALKTGFDIAFEAICANTNVLLVCNGLSYARGVACALADIEQHCVVKEFGGMVTNWFTFKSIRPRLERYRKVIDAVKDKRLAAYYNRRTERACRAFVSYPELGCLPGAVVVFCSSNVDRVILEANKTKVPVIGLADSFSEVAGADCVVPMCEGSNKVSEFMCELFASVCSRAVLVSRRTRLFGLAMCSSCTRIGDYNASQALSAVCCQFKSEYLAPSNVKLVSTLLRVANVLNVKLTFFMLLSLIVYAPVTLNTPLRTVINLCKLRLLTKTLSAAVAVRLRLFIKWLECMHCLVSARSKPASDAIALKYGKFSSPDINVKDHLPQPTDIEDSHRDYYKIRYFDVNVVGTFDYFFDLTKLSGKWFI</sequence>
<organism evidence="4">
    <name type="scientific">Candidatus Hodgkinia cicadicola</name>
    <dbReference type="NCBI Taxonomy" id="573658"/>
    <lineage>
        <taxon>Bacteria</taxon>
        <taxon>Pseudomonadati</taxon>
        <taxon>Pseudomonadota</taxon>
        <taxon>Alphaproteobacteria</taxon>
        <taxon>Hyphomicrobiales</taxon>
        <taxon>Candidatus Hodgkinia</taxon>
    </lineage>
</organism>
<dbReference type="GO" id="GO:0003735">
    <property type="term" value="F:structural constituent of ribosome"/>
    <property type="evidence" value="ECO:0007669"/>
    <property type="project" value="InterPro"/>
</dbReference>
<keyword evidence="3" id="KW-0687">Ribonucleoprotein</keyword>
<evidence type="ECO:0000256" key="1">
    <source>
        <dbReference type="ARBA" id="ARBA00006242"/>
    </source>
</evidence>
<reference evidence="4" key="1">
    <citation type="journal article" date="2014" name="Cell">
        <title>Sympatric speciation in a bacterial endosymbiont results in two genomes with the functionality of one.</title>
        <authorList>
            <person name="Van Leuven J.T."/>
            <person name="Meister R.C."/>
            <person name="Simon C."/>
            <person name="McCutcheon J.P."/>
        </authorList>
    </citation>
    <scope>NUCLEOTIDE SEQUENCE</scope>
    <source>
        <strain evidence="4">TETAUR2</strain>
    </source>
</reference>
<name>A0A097GZU2_9HYPH</name>
<keyword evidence="3 4" id="KW-0689">Ribosomal protein</keyword>
<dbReference type="InterPro" id="IPR005706">
    <property type="entry name" value="Ribosomal_uS2_bac/mit/plastid"/>
</dbReference>
<dbReference type="PANTHER" id="PTHR12534:SF1">
    <property type="entry name" value="SMALL RIBOSOMAL SUBUNIT PROTEIN US2M"/>
    <property type="match status" value="1"/>
</dbReference>
<evidence type="ECO:0000256" key="2">
    <source>
        <dbReference type="ARBA" id="ARBA00035256"/>
    </source>
</evidence>
<proteinExistence type="inferred from homology"/>
<dbReference type="Gene3D" id="1.10.287.610">
    <property type="entry name" value="Helix hairpin bin"/>
    <property type="match status" value="1"/>
</dbReference>
<dbReference type="GO" id="GO:0015935">
    <property type="term" value="C:small ribosomal subunit"/>
    <property type="evidence" value="ECO:0007669"/>
    <property type="project" value="InterPro"/>
</dbReference>
<dbReference type="EMBL" id="KJ939344">
    <property type="protein sequence ID" value="AIT41428.1"/>
    <property type="molecule type" value="Genomic_DNA"/>
</dbReference>
<evidence type="ECO:0000313" key="4">
    <source>
        <dbReference type="EMBL" id="AIT41428.1"/>
    </source>
</evidence>
<dbReference type="InterPro" id="IPR023591">
    <property type="entry name" value="Ribosomal_uS2_flav_dom_sf"/>
</dbReference>
<dbReference type="AlphaFoldDB" id="A0A097GZU2"/>
<dbReference type="HAMAP" id="MF_00291_B">
    <property type="entry name" value="Ribosomal_uS2_B"/>
    <property type="match status" value="1"/>
</dbReference>
<protein>
    <recommendedName>
        <fullName evidence="2 3">Small ribosomal subunit protein uS2</fullName>
    </recommendedName>
</protein>